<dbReference type="SUPFAM" id="SSF51735">
    <property type="entry name" value="NAD(P)-binding Rossmann-fold domains"/>
    <property type="match status" value="1"/>
</dbReference>
<comment type="catalytic activity">
    <reaction evidence="9 10">
        <text>(R)-pantoate + NADP(+) = 2-dehydropantoate + NADPH + H(+)</text>
        <dbReference type="Rhea" id="RHEA:16233"/>
        <dbReference type="ChEBI" id="CHEBI:11561"/>
        <dbReference type="ChEBI" id="CHEBI:15378"/>
        <dbReference type="ChEBI" id="CHEBI:15980"/>
        <dbReference type="ChEBI" id="CHEBI:57783"/>
        <dbReference type="ChEBI" id="CHEBI:58349"/>
        <dbReference type="EC" id="1.1.1.169"/>
    </reaction>
</comment>
<gene>
    <name evidence="13" type="primary">panE1</name>
    <name evidence="13" type="ordered locus">HCH_00495</name>
</gene>
<protein>
    <recommendedName>
        <fullName evidence="4 10">2-dehydropantoate 2-reductase</fullName>
        <ecNumber evidence="3 10">1.1.1.169</ecNumber>
    </recommendedName>
    <alternativeName>
        <fullName evidence="8 10">Ketopantoate reductase</fullName>
    </alternativeName>
</protein>
<reference evidence="13 14" key="1">
    <citation type="journal article" date="2005" name="Nucleic Acids Res.">
        <title>Genomic blueprint of Hahella chejuensis, a marine microbe producing an algicidal agent.</title>
        <authorList>
            <person name="Jeong H."/>
            <person name="Yim J.H."/>
            <person name="Lee C."/>
            <person name="Choi S.-H."/>
            <person name="Park Y.K."/>
            <person name="Yoon S.H."/>
            <person name="Hur C.-G."/>
            <person name="Kang H.-Y."/>
            <person name="Kim D."/>
            <person name="Lee H.H."/>
            <person name="Park K.H."/>
            <person name="Park S.-H."/>
            <person name="Park H.-S."/>
            <person name="Lee H.K."/>
            <person name="Oh T.K."/>
            <person name="Kim J.F."/>
        </authorList>
    </citation>
    <scope>NUCLEOTIDE SEQUENCE [LARGE SCALE GENOMIC DNA]</scope>
    <source>
        <strain evidence="13 14">KCTC 2396</strain>
    </source>
</reference>
<dbReference type="SUPFAM" id="SSF48179">
    <property type="entry name" value="6-phosphogluconate dehydrogenase C-terminal domain-like"/>
    <property type="match status" value="1"/>
</dbReference>
<dbReference type="EMBL" id="CP000155">
    <property type="protein sequence ID" value="ABC27402.1"/>
    <property type="molecule type" value="Genomic_DNA"/>
</dbReference>
<dbReference type="PANTHER" id="PTHR43765">
    <property type="entry name" value="2-DEHYDROPANTOATE 2-REDUCTASE-RELATED"/>
    <property type="match status" value="1"/>
</dbReference>
<keyword evidence="7 10" id="KW-0560">Oxidoreductase</keyword>
<sequence>MKYAVLGAGTIGSFLGGMLQAGGNPVWFIGRSAQAQSVAQEGMHLRNIKGVRRYFDGKQLNFGDDPTALANADCILVTVKSQDTINAAEVLRHHAPETAIIVSFQNGVRNAGQLKARLPNKIIPGMVPFNVIQPHPGDLRQVSSGHLAIQASPISEQIQKDFKAGGLPLDIHERMEPVQWSKLLLNLNNAINALSGLPLRTMLLNPGYRKALAAAQREALRVIEQAGFQTIRLGAIVPELSPYLLHLPTPLFRLIANAALAIDPDASSSMQDDLRLGKKTEVEYINGEVTHLADKLGAPCPVNRTLMNLIKQAEVEGREYRKYSAEELLNAIAAACAAEK</sequence>
<evidence type="ECO:0000313" key="13">
    <source>
        <dbReference type="EMBL" id="ABC27402.1"/>
    </source>
</evidence>
<keyword evidence="5 10" id="KW-0566">Pantothenate biosynthesis</keyword>
<evidence type="ECO:0000256" key="7">
    <source>
        <dbReference type="ARBA" id="ARBA00023002"/>
    </source>
</evidence>
<evidence type="ECO:0000256" key="2">
    <source>
        <dbReference type="ARBA" id="ARBA00007870"/>
    </source>
</evidence>
<dbReference type="Gene3D" id="3.40.50.720">
    <property type="entry name" value="NAD(P)-binding Rossmann-like Domain"/>
    <property type="match status" value="1"/>
</dbReference>
<dbReference type="GO" id="GO:0050661">
    <property type="term" value="F:NADP binding"/>
    <property type="evidence" value="ECO:0007669"/>
    <property type="project" value="TreeGrafter"/>
</dbReference>
<dbReference type="GO" id="GO:0005737">
    <property type="term" value="C:cytoplasm"/>
    <property type="evidence" value="ECO:0007669"/>
    <property type="project" value="TreeGrafter"/>
</dbReference>
<dbReference type="Pfam" id="PF02558">
    <property type="entry name" value="ApbA"/>
    <property type="match status" value="1"/>
</dbReference>
<evidence type="ECO:0000256" key="5">
    <source>
        <dbReference type="ARBA" id="ARBA00022655"/>
    </source>
</evidence>
<evidence type="ECO:0000256" key="6">
    <source>
        <dbReference type="ARBA" id="ARBA00022857"/>
    </source>
</evidence>
<dbReference type="eggNOG" id="COG1893">
    <property type="taxonomic scope" value="Bacteria"/>
</dbReference>
<evidence type="ECO:0000259" key="11">
    <source>
        <dbReference type="Pfam" id="PF02558"/>
    </source>
</evidence>
<name>Q2SPM2_HAHCH</name>
<evidence type="ECO:0000256" key="3">
    <source>
        <dbReference type="ARBA" id="ARBA00013014"/>
    </source>
</evidence>
<dbReference type="InterPro" id="IPR013752">
    <property type="entry name" value="KPA_reductase"/>
</dbReference>
<dbReference type="Proteomes" id="UP000000238">
    <property type="component" value="Chromosome"/>
</dbReference>
<dbReference type="InterPro" id="IPR013332">
    <property type="entry name" value="KPR_N"/>
</dbReference>
<proteinExistence type="inferred from homology"/>
<dbReference type="STRING" id="349521.HCH_00495"/>
<evidence type="ECO:0000256" key="4">
    <source>
        <dbReference type="ARBA" id="ARBA00019465"/>
    </source>
</evidence>
<dbReference type="KEGG" id="hch:HCH_00495"/>
<dbReference type="AlphaFoldDB" id="Q2SPM2"/>
<dbReference type="GO" id="GO:0008677">
    <property type="term" value="F:2-dehydropantoate 2-reductase activity"/>
    <property type="evidence" value="ECO:0007669"/>
    <property type="project" value="UniProtKB-EC"/>
</dbReference>
<dbReference type="NCBIfam" id="TIGR00745">
    <property type="entry name" value="apbA_panE"/>
    <property type="match status" value="1"/>
</dbReference>
<evidence type="ECO:0000256" key="9">
    <source>
        <dbReference type="ARBA" id="ARBA00048793"/>
    </source>
</evidence>
<dbReference type="Gene3D" id="1.10.1040.10">
    <property type="entry name" value="N-(1-d-carboxylethyl)-l-norvaline Dehydrogenase, domain 2"/>
    <property type="match status" value="1"/>
</dbReference>
<dbReference type="InterPro" id="IPR008927">
    <property type="entry name" value="6-PGluconate_DH-like_C_sf"/>
</dbReference>
<dbReference type="HOGENOM" id="CLU_031468_0_0_6"/>
<dbReference type="OrthoDB" id="6530772at2"/>
<feature type="domain" description="Ketopantoate reductase N-terminal" evidence="11">
    <location>
        <begin position="3"/>
        <end position="151"/>
    </location>
</feature>
<dbReference type="RefSeq" id="WP_011394479.1">
    <property type="nucleotide sequence ID" value="NC_007645.1"/>
</dbReference>
<dbReference type="InterPro" id="IPR003710">
    <property type="entry name" value="ApbA"/>
</dbReference>
<dbReference type="InterPro" id="IPR050838">
    <property type="entry name" value="Ketopantoate_reductase"/>
</dbReference>
<evidence type="ECO:0000256" key="10">
    <source>
        <dbReference type="RuleBase" id="RU362068"/>
    </source>
</evidence>
<dbReference type="PANTHER" id="PTHR43765:SF2">
    <property type="entry name" value="2-DEHYDROPANTOATE 2-REDUCTASE"/>
    <property type="match status" value="1"/>
</dbReference>
<feature type="domain" description="Ketopantoate reductase C-terminal" evidence="12">
    <location>
        <begin position="176"/>
        <end position="313"/>
    </location>
</feature>
<evidence type="ECO:0000313" key="14">
    <source>
        <dbReference type="Proteomes" id="UP000000238"/>
    </source>
</evidence>
<evidence type="ECO:0000256" key="1">
    <source>
        <dbReference type="ARBA" id="ARBA00004994"/>
    </source>
</evidence>
<dbReference type="InterPro" id="IPR036291">
    <property type="entry name" value="NAD(P)-bd_dom_sf"/>
</dbReference>
<dbReference type="NCBIfam" id="NF006083">
    <property type="entry name" value="PRK08229.1"/>
    <property type="match status" value="1"/>
</dbReference>
<dbReference type="InterPro" id="IPR013328">
    <property type="entry name" value="6PGD_dom2"/>
</dbReference>
<keyword evidence="14" id="KW-1185">Reference proteome</keyword>
<evidence type="ECO:0000259" key="12">
    <source>
        <dbReference type="Pfam" id="PF08546"/>
    </source>
</evidence>
<comment type="function">
    <text evidence="10">Catalyzes the NADPH-dependent reduction of ketopantoate into pantoic acid.</text>
</comment>
<dbReference type="EC" id="1.1.1.169" evidence="3 10"/>
<dbReference type="GO" id="GO:0015940">
    <property type="term" value="P:pantothenate biosynthetic process"/>
    <property type="evidence" value="ECO:0007669"/>
    <property type="project" value="UniProtKB-UniPathway"/>
</dbReference>
<keyword evidence="6 10" id="KW-0521">NADP</keyword>
<dbReference type="Pfam" id="PF08546">
    <property type="entry name" value="ApbA_C"/>
    <property type="match status" value="1"/>
</dbReference>
<organism evidence="13 14">
    <name type="scientific">Hahella chejuensis (strain KCTC 2396)</name>
    <dbReference type="NCBI Taxonomy" id="349521"/>
    <lineage>
        <taxon>Bacteria</taxon>
        <taxon>Pseudomonadati</taxon>
        <taxon>Pseudomonadota</taxon>
        <taxon>Gammaproteobacteria</taxon>
        <taxon>Oceanospirillales</taxon>
        <taxon>Hahellaceae</taxon>
        <taxon>Hahella</taxon>
    </lineage>
</organism>
<dbReference type="UniPathway" id="UPA00028">
    <property type="reaction ID" value="UER00004"/>
</dbReference>
<comment type="similarity">
    <text evidence="2 10">Belongs to the ketopantoate reductase family.</text>
</comment>
<evidence type="ECO:0000256" key="8">
    <source>
        <dbReference type="ARBA" id="ARBA00032024"/>
    </source>
</evidence>
<accession>Q2SPM2</accession>
<comment type="pathway">
    <text evidence="1 10">Cofactor biosynthesis; (R)-pantothenate biosynthesis; (R)-pantoate from 3-methyl-2-oxobutanoate: step 2/2.</text>
</comment>